<reference evidence="2" key="1">
    <citation type="submission" date="2022-06" db="EMBL/GenBank/DDBJ databases">
        <title>Complete genome sequence of Mycobacterium pseudoshottsii NJB1907-Z4.</title>
        <authorList>
            <person name="Komine T."/>
            <person name="Fukano H."/>
            <person name="Wada S."/>
        </authorList>
    </citation>
    <scope>NUCLEOTIDE SEQUENCE</scope>
    <source>
        <strain evidence="2">NJB1907-Z4</strain>
    </source>
</reference>
<name>A0A9N7LUI6_9MYCO</name>
<feature type="compositionally biased region" description="Basic residues" evidence="1">
    <location>
        <begin position="215"/>
        <end position="228"/>
    </location>
</feature>
<dbReference type="AlphaFoldDB" id="A0A9N7LUI6"/>
<feature type="region of interest" description="Disordered" evidence="1">
    <location>
        <begin position="1"/>
        <end position="97"/>
    </location>
</feature>
<feature type="compositionally biased region" description="Polar residues" evidence="1">
    <location>
        <begin position="200"/>
        <end position="213"/>
    </location>
</feature>
<sequence>MPADATGAGTHAPSTTHTTGATRTPQPATTAPGPTRPAGHTRSTDATGTTHATGADKTRGTTGSTVGSGRPRPTISAVAPQDPAGPTGLPSARDPINSITDQRTAEQRHTRRIDHPQRLLFELLQRPHIQRLGLPIGAPARGQRPHEVVVEQRHPSTHRLVLPTETTKQFRNRGRHLITGSRQHPHRGTGRRQIGLPKPRTQTRQIPSSRLQQTRTHRNKRHHTTPLR</sequence>
<feature type="compositionally biased region" description="Low complexity" evidence="1">
    <location>
        <begin position="18"/>
        <end position="53"/>
    </location>
</feature>
<dbReference type="EMBL" id="AP026367">
    <property type="protein sequence ID" value="BDN85151.1"/>
    <property type="molecule type" value="Genomic_DNA"/>
</dbReference>
<gene>
    <name evidence="2" type="ORF">NJB1907Z4_C53660</name>
</gene>
<feature type="region of interest" description="Disordered" evidence="1">
    <location>
        <begin position="178"/>
        <end position="228"/>
    </location>
</feature>
<keyword evidence="3" id="KW-1185">Reference proteome</keyword>
<evidence type="ECO:0000313" key="3">
    <source>
        <dbReference type="Proteomes" id="UP001058626"/>
    </source>
</evidence>
<feature type="compositionally biased region" description="Low complexity" evidence="1">
    <location>
        <begin position="60"/>
        <end position="70"/>
    </location>
</feature>
<evidence type="ECO:0000256" key="1">
    <source>
        <dbReference type="SAM" id="MobiDB-lite"/>
    </source>
</evidence>
<accession>A0A9N7LUI6</accession>
<protein>
    <submittedName>
        <fullName evidence="2">Uncharacterized protein</fullName>
    </submittedName>
</protein>
<dbReference type="Proteomes" id="UP001058626">
    <property type="component" value="Chromosome"/>
</dbReference>
<organism evidence="2 3">
    <name type="scientific">Mycobacterium pseudoshottsii</name>
    <dbReference type="NCBI Taxonomy" id="265949"/>
    <lineage>
        <taxon>Bacteria</taxon>
        <taxon>Bacillati</taxon>
        <taxon>Actinomycetota</taxon>
        <taxon>Actinomycetes</taxon>
        <taxon>Mycobacteriales</taxon>
        <taxon>Mycobacteriaceae</taxon>
        <taxon>Mycobacterium</taxon>
        <taxon>Mycobacterium ulcerans group</taxon>
    </lineage>
</organism>
<evidence type="ECO:0000313" key="2">
    <source>
        <dbReference type="EMBL" id="BDN85151.1"/>
    </source>
</evidence>
<proteinExistence type="predicted"/>